<evidence type="ECO:0000256" key="1">
    <source>
        <dbReference type="ARBA" id="ARBA00004685"/>
    </source>
</evidence>
<name>A0A6A5Y4K9_9PLEO</name>
<dbReference type="PANTHER" id="PTHR11941">
    <property type="entry name" value="ENOYL-COA HYDRATASE-RELATED"/>
    <property type="match status" value="1"/>
</dbReference>
<comment type="similarity">
    <text evidence="2 4">Belongs to the enoyl-CoA hydratase/isomerase family.</text>
</comment>
<dbReference type="GeneID" id="54280633"/>
<proteinExistence type="inferred from homology"/>
<dbReference type="InterPro" id="IPR018376">
    <property type="entry name" value="Enoyl-CoA_hyd/isom_CS"/>
</dbReference>
<dbReference type="Proteomes" id="UP000799778">
    <property type="component" value="Unassembled WGS sequence"/>
</dbReference>
<dbReference type="SUPFAM" id="SSF52096">
    <property type="entry name" value="ClpP/crotonase"/>
    <property type="match status" value="1"/>
</dbReference>
<dbReference type="AlphaFoldDB" id="A0A6A5Y4K9"/>
<reference evidence="5" key="1">
    <citation type="journal article" date="2020" name="Stud. Mycol.">
        <title>101 Dothideomycetes genomes: a test case for predicting lifestyles and emergence of pathogens.</title>
        <authorList>
            <person name="Haridas S."/>
            <person name="Albert R."/>
            <person name="Binder M."/>
            <person name="Bloem J."/>
            <person name="Labutti K."/>
            <person name="Salamov A."/>
            <person name="Andreopoulos B."/>
            <person name="Baker S."/>
            <person name="Barry K."/>
            <person name="Bills G."/>
            <person name="Bluhm B."/>
            <person name="Cannon C."/>
            <person name="Castanera R."/>
            <person name="Culley D."/>
            <person name="Daum C."/>
            <person name="Ezra D."/>
            <person name="Gonzalez J."/>
            <person name="Henrissat B."/>
            <person name="Kuo A."/>
            <person name="Liang C."/>
            <person name="Lipzen A."/>
            <person name="Lutzoni F."/>
            <person name="Magnuson J."/>
            <person name="Mondo S."/>
            <person name="Nolan M."/>
            <person name="Ohm R."/>
            <person name="Pangilinan J."/>
            <person name="Park H.-J."/>
            <person name="Ramirez L."/>
            <person name="Alfaro M."/>
            <person name="Sun H."/>
            <person name="Tritt A."/>
            <person name="Yoshinaga Y."/>
            <person name="Zwiers L.-H."/>
            <person name="Turgeon B."/>
            <person name="Goodwin S."/>
            <person name="Spatafora J."/>
            <person name="Crous P."/>
            <person name="Grigoriev I."/>
        </authorList>
    </citation>
    <scope>NUCLEOTIDE SEQUENCE</scope>
    <source>
        <strain evidence="5">CBS 175.79</strain>
    </source>
</reference>
<dbReference type="EMBL" id="ML978067">
    <property type="protein sequence ID" value="KAF2019967.1"/>
    <property type="molecule type" value="Genomic_DNA"/>
</dbReference>
<dbReference type="Pfam" id="PF00378">
    <property type="entry name" value="ECH_1"/>
    <property type="match status" value="1"/>
</dbReference>
<sequence length="235" mass="25802">MFKLPFGKDGLFDCSSPETGIYVLNFSSGSQNQVTTSFLEAFLDALDKVERENKTGVLVFTSSNPKFFSNGFDLDHVGSHPKIMEEAMFPLLERLLTFPLPTIALINGHAYGAGVFIAMASDYRIQNSSRGFLCLPEVDMGLRIPPPIAMMIQHKMSGSQAYRTAVLEGKRMKGEETLKLGIVDALGGRPECIALINERNLVSKSESGVYGVLKEDAHKNILAGFKAGLQHKPRM</sequence>
<comment type="pathway">
    <text evidence="1">Mycotoxin biosynthesis.</text>
</comment>
<dbReference type="GO" id="GO:0004165">
    <property type="term" value="F:delta(3)-delta(2)-enoyl-CoA isomerase activity"/>
    <property type="evidence" value="ECO:0007669"/>
    <property type="project" value="TreeGrafter"/>
</dbReference>
<dbReference type="PROSITE" id="PS00166">
    <property type="entry name" value="ENOYL_COA_HYDRATASE"/>
    <property type="match status" value="1"/>
</dbReference>
<dbReference type="PANTHER" id="PTHR11941:SF75">
    <property type="entry name" value="ENOYL-COA HYDRATASE_ISOMERASE FAMILY PROTEIN"/>
    <property type="match status" value="1"/>
</dbReference>
<evidence type="ECO:0000256" key="2">
    <source>
        <dbReference type="ARBA" id="ARBA00005254"/>
    </source>
</evidence>
<keyword evidence="3" id="KW-0843">Virulence</keyword>
<dbReference type="GO" id="GO:0005777">
    <property type="term" value="C:peroxisome"/>
    <property type="evidence" value="ECO:0007669"/>
    <property type="project" value="TreeGrafter"/>
</dbReference>
<dbReference type="InterPro" id="IPR029045">
    <property type="entry name" value="ClpP/crotonase-like_dom_sf"/>
</dbReference>
<dbReference type="OrthoDB" id="1696280at2759"/>
<dbReference type="GO" id="GO:0006635">
    <property type="term" value="P:fatty acid beta-oxidation"/>
    <property type="evidence" value="ECO:0007669"/>
    <property type="project" value="TreeGrafter"/>
</dbReference>
<dbReference type="InterPro" id="IPR001753">
    <property type="entry name" value="Enoyl-CoA_hydra/iso"/>
</dbReference>
<evidence type="ECO:0000313" key="6">
    <source>
        <dbReference type="Proteomes" id="UP000799778"/>
    </source>
</evidence>
<accession>A0A6A5Y4K9</accession>
<keyword evidence="6" id="KW-1185">Reference proteome</keyword>
<protein>
    <submittedName>
        <fullName evidence="5">Putative carnitinyl-CoA dehydratase</fullName>
    </submittedName>
</protein>
<evidence type="ECO:0000256" key="4">
    <source>
        <dbReference type="RuleBase" id="RU003707"/>
    </source>
</evidence>
<dbReference type="RefSeq" id="XP_033388306.1">
    <property type="nucleotide sequence ID" value="XM_033523236.1"/>
</dbReference>
<gene>
    <name evidence="5" type="ORF">BU24DRAFT_340635</name>
</gene>
<dbReference type="Gene3D" id="3.90.226.10">
    <property type="entry name" value="2-enoyl-CoA Hydratase, Chain A, domain 1"/>
    <property type="match status" value="1"/>
</dbReference>
<evidence type="ECO:0000313" key="5">
    <source>
        <dbReference type="EMBL" id="KAF2019967.1"/>
    </source>
</evidence>
<evidence type="ECO:0000256" key="3">
    <source>
        <dbReference type="ARBA" id="ARBA00023026"/>
    </source>
</evidence>
<organism evidence="5 6">
    <name type="scientific">Aaosphaeria arxii CBS 175.79</name>
    <dbReference type="NCBI Taxonomy" id="1450172"/>
    <lineage>
        <taxon>Eukaryota</taxon>
        <taxon>Fungi</taxon>
        <taxon>Dikarya</taxon>
        <taxon>Ascomycota</taxon>
        <taxon>Pezizomycotina</taxon>
        <taxon>Dothideomycetes</taxon>
        <taxon>Pleosporomycetidae</taxon>
        <taxon>Pleosporales</taxon>
        <taxon>Pleosporales incertae sedis</taxon>
        <taxon>Aaosphaeria</taxon>
    </lineage>
</organism>
<dbReference type="CDD" id="cd06558">
    <property type="entry name" value="crotonase-like"/>
    <property type="match status" value="1"/>
</dbReference>